<feature type="region of interest" description="Disordered" evidence="1">
    <location>
        <begin position="355"/>
        <end position="413"/>
    </location>
</feature>
<protein>
    <submittedName>
        <fullName evidence="4">Uncharacterized protein</fullName>
    </submittedName>
</protein>
<evidence type="ECO:0000259" key="2">
    <source>
        <dbReference type="Pfam" id="PF23547"/>
    </source>
</evidence>
<dbReference type="Pfam" id="PF23547">
    <property type="entry name" value="Zn_ribbon_FGT1_1"/>
    <property type="match status" value="1"/>
</dbReference>
<dbReference type="Proteomes" id="UP000095767">
    <property type="component" value="Unassembled WGS sequence"/>
</dbReference>
<dbReference type="OrthoDB" id="772075at2759"/>
<dbReference type="Pfam" id="PF03004">
    <property type="entry name" value="Transposase_24"/>
    <property type="match status" value="1"/>
</dbReference>
<evidence type="ECO:0000313" key="5">
    <source>
        <dbReference type="Proteomes" id="UP000095767"/>
    </source>
</evidence>
<reference evidence="4 5" key="1">
    <citation type="submission" date="2016-09" db="EMBL/GenBank/DDBJ databases">
        <title>The draft genome of Dichanthelium oligosanthes: A C3 panicoid grass species.</title>
        <authorList>
            <person name="Studer A.J."/>
            <person name="Schnable J.C."/>
            <person name="Brutnell T.P."/>
        </authorList>
    </citation>
    <scope>NUCLEOTIDE SEQUENCE [LARGE SCALE GENOMIC DNA]</scope>
    <source>
        <strain evidence="5">cv. Kellogg 1175</strain>
        <tissue evidence="4">Leaf</tissue>
    </source>
</reference>
<keyword evidence="5" id="KW-1185">Reference proteome</keyword>
<dbReference type="PANTHER" id="PTHR33144">
    <property type="entry name" value="OS10G0409366 PROTEIN-RELATED"/>
    <property type="match status" value="1"/>
</dbReference>
<dbReference type="InterPro" id="IPR004252">
    <property type="entry name" value="Probable_transposase_24"/>
</dbReference>
<proteinExistence type="predicted"/>
<sequence length="701" mass="77698">MAPPSPAAGEGAEEDLLEVRCAGCGETLEVERGLTEFICPDCSTPQALPPELMPPPPPPRRRRALPILSAPARAAAPAVRLPCGACGAMLSVPRGLARCGCPVCGAELAVDPARLRQYLLSTAAAPLVPVSLPPAFQALEGRQDYPAVPVGYIQRHPNNHLGHLERSQAIHQNMQALLEFPDAGTDSDDIDTEMSNGINEISCHRNGFSVAARTVGAKRTELETLNHAVHQAHAQQSDHSFHVEYPSDHTVHVGEAQSESVNHATHRGVGHVDLIKEKSVVRHTNQIAGTTIRPKSASVEKRQVRTLNQTTRDGQRKTKPPKLLSPIEQDPEHSNDNIQAEQDEAEMGKLTAKLAHKSTKRNFKSSNEGFEHRRSKRLAKQSAATTYCESPENESEENEAVSPSRTISDSVDIDRVSNDISSSSLLQHNMPHRRSNEADILHATTQSSSIPDISDPESFARYYSKRCPPEVRRALERNSILGHAGGKEKRKRGERGPNLCLKVWTMPEGVRIRVSFNDQGQPIGDEAGTLSSFLGQIARDGTVAPLTYTDWRYFPEKNKQAMMHLVNFKFVLPPIGQIWSINALGKKWKDWKGVLKHERYDAHETDEERLADRDFRVPEEQWKLLVAYWGTEKAKAASARCKASQEHLPRFRHRNGTKSFARIQEEERQKQLNMVEPSLTDISILTTAKDDVSAKVIGPDQ</sequence>
<evidence type="ECO:0000313" key="4">
    <source>
        <dbReference type="EMBL" id="OEL38717.1"/>
    </source>
</evidence>
<feature type="domain" description="FORGETTER1 first zinc ribbon" evidence="2">
    <location>
        <begin position="17"/>
        <end position="51"/>
    </location>
</feature>
<accession>A0A1E5WMW3</accession>
<feature type="domain" description="FORGETTER1 second zinc ribbon" evidence="3">
    <location>
        <begin position="79"/>
        <end position="112"/>
    </location>
</feature>
<dbReference type="EMBL" id="LWDX02000781">
    <property type="protein sequence ID" value="OEL38717.1"/>
    <property type="molecule type" value="Genomic_DNA"/>
</dbReference>
<dbReference type="Pfam" id="PF23548">
    <property type="entry name" value="Zn_ribbon_FGT1_2"/>
    <property type="match status" value="1"/>
</dbReference>
<dbReference type="InterPro" id="IPR057025">
    <property type="entry name" value="Znr_FGT1_2"/>
</dbReference>
<evidence type="ECO:0000256" key="1">
    <source>
        <dbReference type="SAM" id="MobiDB-lite"/>
    </source>
</evidence>
<dbReference type="AlphaFoldDB" id="A0A1E5WMW3"/>
<organism evidence="4 5">
    <name type="scientific">Dichanthelium oligosanthes</name>
    <dbReference type="NCBI Taxonomy" id="888268"/>
    <lineage>
        <taxon>Eukaryota</taxon>
        <taxon>Viridiplantae</taxon>
        <taxon>Streptophyta</taxon>
        <taxon>Embryophyta</taxon>
        <taxon>Tracheophyta</taxon>
        <taxon>Spermatophyta</taxon>
        <taxon>Magnoliopsida</taxon>
        <taxon>Liliopsida</taxon>
        <taxon>Poales</taxon>
        <taxon>Poaceae</taxon>
        <taxon>PACMAD clade</taxon>
        <taxon>Panicoideae</taxon>
        <taxon>Panicodae</taxon>
        <taxon>Paniceae</taxon>
        <taxon>Dichantheliinae</taxon>
        <taxon>Dichanthelium</taxon>
    </lineage>
</organism>
<gene>
    <name evidence="4" type="ORF">BAE44_0000264</name>
</gene>
<feature type="region of interest" description="Disordered" evidence="1">
    <location>
        <begin position="287"/>
        <end position="335"/>
    </location>
</feature>
<name>A0A1E5WMW3_9POAL</name>
<dbReference type="PANTHER" id="PTHR33144:SF46">
    <property type="entry name" value="OS04G0610000 PROTEIN"/>
    <property type="match status" value="1"/>
</dbReference>
<evidence type="ECO:0000259" key="3">
    <source>
        <dbReference type="Pfam" id="PF23548"/>
    </source>
</evidence>
<dbReference type="InterPro" id="IPR057024">
    <property type="entry name" value="Znr_FGT1_1"/>
</dbReference>
<comment type="caution">
    <text evidence="4">The sequence shown here is derived from an EMBL/GenBank/DDBJ whole genome shotgun (WGS) entry which is preliminary data.</text>
</comment>